<name>A0ABX5JJU9_9BACT</name>
<gene>
    <name evidence="1" type="ORF">B0175_01325</name>
</gene>
<evidence type="ECO:0000313" key="1">
    <source>
        <dbReference type="EMBL" id="PUE67655.1"/>
    </source>
</evidence>
<dbReference type="Pfam" id="PF04820">
    <property type="entry name" value="Trp_halogenase"/>
    <property type="match status" value="1"/>
</dbReference>
<reference evidence="1 2" key="1">
    <citation type="submission" date="2017-02" db="EMBL/GenBank/DDBJ databases">
        <title>Arcobacter lacus sp. nov., a new species isolated from reclaimed water.</title>
        <authorList>
            <person name="Figueras M.J."/>
            <person name="Perez-Cataluna A."/>
            <person name="Salas-Masso N."/>
        </authorList>
    </citation>
    <scope>NUCLEOTIDE SEQUENCE [LARGE SCALE GENOMIC DNA]</scope>
    <source>
        <strain evidence="1 2">RW43-9</strain>
    </source>
</reference>
<dbReference type="PANTHER" id="PTHR43747">
    <property type="entry name" value="FAD-BINDING PROTEIN"/>
    <property type="match status" value="1"/>
</dbReference>
<dbReference type="InterPro" id="IPR006905">
    <property type="entry name" value="Flavin_halogenase"/>
</dbReference>
<accession>A0ABX5JJU9</accession>
<dbReference type="RefSeq" id="WP_108526935.1">
    <property type="nucleotide sequence ID" value="NZ_MUXF01000001.1"/>
</dbReference>
<evidence type="ECO:0008006" key="3">
    <source>
        <dbReference type="Google" id="ProtNLM"/>
    </source>
</evidence>
<dbReference type="PANTHER" id="PTHR43747:SF1">
    <property type="entry name" value="SLR1998 PROTEIN"/>
    <property type="match status" value="1"/>
</dbReference>
<proteinExistence type="predicted"/>
<organism evidence="1 2">
    <name type="scientific">Arcobacter lacus</name>
    <dbReference type="NCBI Taxonomy" id="1912876"/>
    <lineage>
        <taxon>Bacteria</taxon>
        <taxon>Pseudomonadati</taxon>
        <taxon>Campylobacterota</taxon>
        <taxon>Epsilonproteobacteria</taxon>
        <taxon>Campylobacterales</taxon>
        <taxon>Arcobacteraceae</taxon>
        <taxon>Arcobacter</taxon>
    </lineage>
</organism>
<dbReference type="InterPro" id="IPR036188">
    <property type="entry name" value="FAD/NAD-bd_sf"/>
</dbReference>
<comment type="caution">
    <text evidence="1">The sequence shown here is derived from an EMBL/GenBank/DDBJ whole genome shotgun (WGS) entry which is preliminary data.</text>
</comment>
<dbReference type="PRINTS" id="PR00420">
    <property type="entry name" value="RNGMNOXGNASE"/>
</dbReference>
<dbReference type="EMBL" id="MUXF01000001">
    <property type="protein sequence ID" value="PUE67655.1"/>
    <property type="molecule type" value="Genomic_DNA"/>
</dbReference>
<keyword evidence="2" id="KW-1185">Reference proteome</keyword>
<dbReference type="SUPFAM" id="SSF51905">
    <property type="entry name" value="FAD/NAD(P)-binding domain"/>
    <property type="match status" value="1"/>
</dbReference>
<protein>
    <recommendedName>
        <fullName evidence="3">Dehydrogenase</fullName>
    </recommendedName>
</protein>
<dbReference type="Proteomes" id="UP000251311">
    <property type="component" value="Unassembled WGS sequence"/>
</dbReference>
<evidence type="ECO:0000313" key="2">
    <source>
        <dbReference type="Proteomes" id="UP000251311"/>
    </source>
</evidence>
<sequence length="448" mass="51377">MNQNEKILILGAGIAGSSTAIGLKKLGFDVTVIYKKRPFTAYEGFSQKTKEGLISLGCIKASKLLVDQSLRNSNWAAKADKVNYEYVVNRRDLDEALLKDVGENDIKIIEAKVVGSIDTSELKPKVNYKIDEDKYELIADFIVDARGRFTPFKDEYITGPKSYSLLQELELENVKENKTSIDSVKDGWIWQAYVGEKRGYIQFSCDEELANKVTSFEDMLKILKEQNIKLWSLNNYKVIGKLVKRDSFCKIHKEIINSKMMLIGDSASSVDPLSGNGAFQAMSMSSIAPYVINTILNKNENEQKVAIDFYKSRVEFIFDKFTKVGKEFYLLENRFDTNFWQKRQTWPQDKNELEKKLPRIEKKLPRIEKKAVVKDGFVKESEVVITKDNPFGACYFGNIEIIDLAKYCLENNFEKSLEYFDVFCKEKNISSQVSNSLKNWCIKEEVLG</sequence>
<dbReference type="Gene3D" id="3.50.50.60">
    <property type="entry name" value="FAD/NAD(P)-binding domain"/>
    <property type="match status" value="1"/>
</dbReference>
<dbReference type="InterPro" id="IPR050816">
    <property type="entry name" value="Flavin-dep_Halogenase_NPB"/>
</dbReference>
<dbReference type="Gene3D" id="3.30.9.100">
    <property type="match status" value="1"/>
</dbReference>